<dbReference type="GO" id="GO:0004740">
    <property type="term" value="F:pyruvate dehydrogenase (acetyl-transferring) kinase activity"/>
    <property type="evidence" value="ECO:0007669"/>
    <property type="project" value="UniProtKB-EC"/>
</dbReference>
<comment type="catalytic activity">
    <reaction evidence="9">
        <text>L-seryl-[pyruvate dehydrogenase E1 alpha subunit] + ATP = O-phospho-L-seryl-[pyruvate dehydrogenase E1 alpha subunit] + ADP + H(+)</text>
        <dbReference type="Rhea" id="RHEA:23052"/>
        <dbReference type="Rhea" id="RHEA-COMP:13689"/>
        <dbReference type="Rhea" id="RHEA-COMP:13690"/>
        <dbReference type="ChEBI" id="CHEBI:15378"/>
        <dbReference type="ChEBI" id="CHEBI:29999"/>
        <dbReference type="ChEBI" id="CHEBI:30616"/>
        <dbReference type="ChEBI" id="CHEBI:83421"/>
        <dbReference type="ChEBI" id="CHEBI:456216"/>
        <dbReference type="EC" id="2.7.11.2"/>
    </reaction>
</comment>
<evidence type="ECO:0000259" key="11">
    <source>
        <dbReference type="PROSITE" id="PS50109"/>
    </source>
</evidence>
<evidence type="ECO:0000256" key="9">
    <source>
        <dbReference type="ARBA" id="ARBA00048201"/>
    </source>
</evidence>
<keyword evidence="6 10" id="KW-0067">ATP-binding</keyword>
<dbReference type="Gene3D" id="3.30.565.10">
    <property type="entry name" value="Histidine kinase-like ATPase, C-terminal domain"/>
    <property type="match status" value="1"/>
</dbReference>
<accession>E0W1B8</accession>
<dbReference type="Pfam" id="PF02518">
    <property type="entry name" value="HATPase_c"/>
    <property type="match status" value="1"/>
</dbReference>
<evidence type="ECO:0000256" key="1">
    <source>
        <dbReference type="ARBA" id="ARBA00004305"/>
    </source>
</evidence>
<dbReference type="GO" id="GO:0005524">
    <property type="term" value="F:ATP binding"/>
    <property type="evidence" value="ECO:0007669"/>
    <property type="project" value="UniProtKB-UniRule"/>
</dbReference>
<reference evidence="12" key="2">
    <citation type="submission" date="2007-04" db="EMBL/GenBank/DDBJ databases">
        <title>The genome of the human body louse.</title>
        <authorList>
            <consortium name="The Human Body Louse Genome Consortium"/>
            <person name="Kirkness E."/>
            <person name="Walenz B."/>
            <person name="Hass B."/>
            <person name="Bruggner R."/>
            <person name="Strausberg R."/>
        </authorList>
    </citation>
    <scope>NUCLEOTIDE SEQUENCE</scope>
    <source>
        <strain evidence="12">USDA</strain>
    </source>
</reference>
<dbReference type="SMART" id="SM00387">
    <property type="entry name" value="HATPase_c"/>
    <property type="match status" value="1"/>
</dbReference>
<evidence type="ECO:0000256" key="6">
    <source>
        <dbReference type="ARBA" id="ARBA00022840"/>
    </source>
</evidence>
<dbReference type="InterPro" id="IPR036784">
    <property type="entry name" value="AK/P_DHK_N_sf"/>
</dbReference>
<keyword evidence="12" id="KW-0670">Pyruvate</keyword>
<dbReference type="KEGG" id="phu:Phum_PHUM574180"/>
<dbReference type="eggNOG" id="KOG0787">
    <property type="taxonomic scope" value="Eukaryota"/>
</dbReference>
<reference evidence="12" key="1">
    <citation type="submission" date="2007-04" db="EMBL/GenBank/DDBJ databases">
        <title>Annotation of Pediculus humanus corporis strain USDA.</title>
        <authorList>
            <person name="Kirkness E."/>
            <person name="Hannick L."/>
            <person name="Hass B."/>
            <person name="Bruggner R."/>
            <person name="Lawson D."/>
            <person name="Bidwell S."/>
            <person name="Joardar V."/>
            <person name="Caler E."/>
            <person name="Walenz B."/>
            <person name="Inman J."/>
            <person name="Schobel S."/>
            <person name="Galinsky K."/>
            <person name="Amedeo P."/>
            <person name="Strausberg R."/>
        </authorList>
    </citation>
    <scope>NUCLEOTIDE SEQUENCE</scope>
    <source>
        <strain evidence="12">USDA</strain>
    </source>
</reference>
<evidence type="ECO:0000256" key="10">
    <source>
        <dbReference type="RuleBase" id="RU366032"/>
    </source>
</evidence>
<dbReference type="SUPFAM" id="SSF55874">
    <property type="entry name" value="ATPase domain of HSP90 chaperone/DNA topoisomerase II/histidine kinase"/>
    <property type="match status" value="1"/>
</dbReference>
<dbReference type="SUPFAM" id="SSF69012">
    <property type="entry name" value="alpha-ketoacid dehydrogenase kinase, N-terminal domain"/>
    <property type="match status" value="1"/>
</dbReference>
<keyword evidence="8 10" id="KW-0496">Mitochondrion</keyword>
<dbReference type="GeneID" id="8234944"/>
<dbReference type="InterPro" id="IPR039028">
    <property type="entry name" value="BCKD/PDK"/>
</dbReference>
<dbReference type="PANTHER" id="PTHR11947:SF3">
    <property type="entry name" value="[PYRUVATE DEHYDROGENASE (ACETYL-TRANSFERRING)] KINASE, MITOCHONDRIAL"/>
    <property type="match status" value="1"/>
</dbReference>
<dbReference type="InterPro" id="IPR018955">
    <property type="entry name" value="BCDHK/PDK_N"/>
</dbReference>
<evidence type="ECO:0000313" key="13">
    <source>
        <dbReference type="EnsemblMetazoa" id="PHUM574180-PA"/>
    </source>
</evidence>
<evidence type="ECO:0000256" key="4">
    <source>
        <dbReference type="ARBA" id="ARBA00022741"/>
    </source>
</evidence>
<dbReference type="OrthoDB" id="241648at2759"/>
<dbReference type="OMA" id="DMSRNAP"/>
<name>E0W1B8_PEDHC</name>
<dbReference type="EMBL" id="AAZO01006982">
    <property type="status" value="NOT_ANNOTATED_CDS"/>
    <property type="molecule type" value="Genomic_DNA"/>
</dbReference>
<evidence type="ECO:0000256" key="2">
    <source>
        <dbReference type="ARBA" id="ARBA00006155"/>
    </source>
</evidence>
<evidence type="ECO:0000256" key="7">
    <source>
        <dbReference type="ARBA" id="ARBA00022946"/>
    </source>
</evidence>
<dbReference type="GO" id="GO:0010906">
    <property type="term" value="P:regulation of glucose metabolic process"/>
    <property type="evidence" value="ECO:0007669"/>
    <property type="project" value="TreeGrafter"/>
</dbReference>
<dbReference type="GO" id="GO:0005759">
    <property type="term" value="C:mitochondrial matrix"/>
    <property type="evidence" value="ECO:0007669"/>
    <property type="project" value="UniProtKB-SubCell"/>
</dbReference>
<protein>
    <recommendedName>
        <fullName evidence="10">Protein-serine/threonine kinase</fullName>
        <ecNumber evidence="10">2.7.11.-</ecNumber>
    </recommendedName>
</protein>
<dbReference type="PANTHER" id="PTHR11947">
    <property type="entry name" value="PYRUVATE DEHYDROGENASE KINASE"/>
    <property type="match status" value="1"/>
</dbReference>
<dbReference type="CDD" id="cd16929">
    <property type="entry name" value="HATPase_PDK-like"/>
    <property type="match status" value="1"/>
</dbReference>
<keyword evidence="7" id="KW-0809">Transit peptide</keyword>
<organism>
    <name type="scientific">Pediculus humanus subsp. corporis</name>
    <name type="common">Body louse</name>
    <dbReference type="NCBI Taxonomy" id="121224"/>
    <lineage>
        <taxon>Eukaryota</taxon>
        <taxon>Metazoa</taxon>
        <taxon>Ecdysozoa</taxon>
        <taxon>Arthropoda</taxon>
        <taxon>Hexapoda</taxon>
        <taxon>Insecta</taxon>
        <taxon>Pterygota</taxon>
        <taxon>Neoptera</taxon>
        <taxon>Paraneoptera</taxon>
        <taxon>Psocodea</taxon>
        <taxon>Troctomorpha</taxon>
        <taxon>Phthiraptera</taxon>
        <taxon>Anoplura</taxon>
        <taxon>Pediculidae</taxon>
        <taxon>Pediculus</taxon>
    </lineage>
</organism>
<evidence type="ECO:0000313" key="14">
    <source>
        <dbReference type="Proteomes" id="UP000009046"/>
    </source>
</evidence>
<reference evidence="13" key="3">
    <citation type="submission" date="2021-02" db="UniProtKB">
        <authorList>
            <consortium name="EnsemblMetazoa"/>
        </authorList>
    </citation>
    <scope>IDENTIFICATION</scope>
    <source>
        <strain evidence="13">USDA</strain>
    </source>
</reference>
<dbReference type="Proteomes" id="UP000009046">
    <property type="component" value="Unassembled WGS sequence"/>
</dbReference>
<dbReference type="HOGENOM" id="CLU_023861_1_1_1"/>
<dbReference type="InterPro" id="IPR036890">
    <property type="entry name" value="HATPase_C_sf"/>
</dbReference>
<comment type="subcellular location">
    <subcellularLocation>
        <location evidence="1 10">Mitochondrion matrix</location>
    </subcellularLocation>
</comment>
<dbReference type="FunFam" id="3.30.565.10:FF:000007">
    <property type="entry name" value="Mitochondrial pyruvate dehydrogenase kinase isoform 2"/>
    <property type="match status" value="1"/>
</dbReference>
<feature type="domain" description="Histidine kinase" evidence="11">
    <location>
        <begin position="236"/>
        <end position="360"/>
    </location>
</feature>
<dbReference type="InParanoid" id="E0W1B8"/>
<dbReference type="STRING" id="121224.E0W1B8"/>
<keyword evidence="4 10" id="KW-0547">Nucleotide-binding</keyword>
<dbReference type="EC" id="2.7.11.-" evidence="10"/>
<dbReference type="PROSITE" id="PS50109">
    <property type="entry name" value="HIS_KIN"/>
    <property type="match status" value="1"/>
</dbReference>
<dbReference type="FunCoup" id="E0W1B8">
    <property type="interactions" value="1014"/>
</dbReference>
<dbReference type="RefSeq" id="XP_002432162.1">
    <property type="nucleotide sequence ID" value="XM_002432117.1"/>
</dbReference>
<dbReference type="AlphaFoldDB" id="E0W1B8"/>
<dbReference type="EMBL" id="DS235867">
    <property type="protein sequence ID" value="EEB19424.1"/>
    <property type="molecule type" value="Genomic_DNA"/>
</dbReference>
<dbReference type="CTD" id="8234944"/>
<dbReference type="Pfam" id="PF10436">
    <property type="entry name" value="BCDHK_Adom3"/>
    <property type="match status" value="1"/>
</dbReference>
<evidence type="ECO:0000313" key="12">
    <source>
        <dbReference type="EMBL" id="EEB19424.1"/>
    </source>
</evidence>
<dbReference type="InterPro" id="IPR005467">
    <property type="entry name" value="His_kinase_dom"/>
</dbReference>
<evidence type="ECO:0000256" key="3">
    <source>
        <dbReference type="ARBA" id="ARBA00022679"/>
    </source>
</evidence>
<dbReference type="VEuPathDB" id="VectorBase:PHUM574180"/>
<evidence type="ECO:0000256" key="5">
    <source>
        <dbReference type="ARBA" id="ARBA00022777"/>
    </source>
</evidence>
<keyword evidence="14" id="KW-1185">Reference proteome</keyword>
<gene>
    <name evidence="13" type="primary">8234944</name>
    <name evidence="12" type="ORF">Phum_PHUM574180</name>
</gene>
<dbReference type="Gene3D" id="1.20.140.20">
    <property type="entry name" value="Alpha-ketoacid/pyruvate dehydrogenase kinase, N-terminal domain"/>
    <property type="match status" value="1"/>
</dbReference>
<sequence length="427" mass="49183">MTNWTKNLTKLLDFYSQFTPTPLSIKHFLEFGLAACERKSFLFLRQELPVRLSNIMKEIHLLPQNLLKMPSVALVNEWYAQSFEEILEFEKSDINDKVLNRFCESLVRIRNRHYDTVQTMAQGVLELKELHKVDQQTENSIQYFLDRFYMSRISIRMLINQHTLLFDKNVEGEKSKLSSRHVGCIDPACDLRNVVEDAYENAKFLCDQYYMASPELIVYEHNTSMSKERIKIVYVPSHLYHMLFELFKNSMRAIMEHHNSSSENFSPITVTIVKGKEDVCIKMSDMGGGIPRSETEHLFKYMYSTAPRPSGGDHSSAPLAGYGYGLPISRLYAKYFHGDLHLLSCDGYGTDTIIYLKLLANEANELLPIFNKTSSKFYQATIPAGDWSNQSSFITAKNQSLSSKKINNFKNDTTINNDSKIKINSKT</sequence>
<dbReference type="InterPro" id="IPR003594">
    <property type="entry name" value="HATPase_dom"/>
</dbReference>
<keyword evidence="3 10" id="KW-0808">Transferase</keyword>
<proteinExistence type="inferred from homology"/>
<evidence type="ECO:0000256" key="8">
    <source>
        <dbReference type="ARBA" id="ARBA00023128"/>
    </source>
</evidence>
<comment type="similarity">
    <text evidence="2 10">Belongs to the PDK/BCKDK protein kinase family.</text>
</comment>
<keyword evidence="5 10" id="KW-0418">Kinase</keyword>
<dbReference type="EnsemblMetazoa" id="PHUM574180-RA">
    <property type="protein sequence ID" value="PHUM574180-PA"/>
    <property type="gene ID" value="PHUM574180"/>
</dbReference>